<feature type="domain" description="MacB-like periplasmic core" evidence="9">
    <location>
        <begin position="546"/>
        <end position="659"/>
    </location>
</feature>
<feature type="transmembrane region" description="Helical" evidence="7">
    <location>
        <begin position="442"/>
        <end position="462"/>
    </location>
</feature>
<feature type="domain" description="ABC3 transporter permease C-terminal" evidence="8">
    <location>
        <begin position="710"/>
        <end position="820"/>
    </location>
</feature>
<dbReference type="InterPro" id="IPR017800">
    <property type="entry name" value="ADOP"/>
</dbReference>
<reference evidence="11" key="1">
    <citation type="submission" date="2018-02" db="EMBL/GenBank/DDBJ databases">
        <authorList>
            <person name="Hausmann B."/>
        </authorList>
    </citation>
    <scope>NUCLEOTIDE SEQUENCE [LARGE SCALE GENOMIC DNA]</scope>
    <source>
        <strain evidence="11">Peat soil MAG SbA5</strain>
    </source>
</reference>
<evidence type="ECO:0000313" key="11">
    <source>
        <dbReference type="Proteomes" id="UP000239735"/>
    </source>
</evidence>
<evidence type="ECO:0000256" key="6">
    <source>
        <dbReference type="ARBA" id="ARBA00038076"/>
    </source>
</evidence>
<dbReference type="AlphaFoldDB" id="A0A2N9LJF4"/>
<dbReference type="Pfam" id="PF12704">
    <property type="entry name" value="MacB_PCD"/>
    <property type="match status" value="2"/>
</dbReference>
<organism evidence="10 11">
    <name type="scientific">Candidatus Sulfuritelmatomonas gaucii</name>
    <dbReference type="NCBI Taxonomy" id="2043161"/>
    <lineage>
        <taxon>Bacteria</taxon>
        <taxon>Pseudomonadati</taxon>
        <taxon>Acidobacteriota</taxon>
        <taxon>Terriglobia</taxon>
        <taxon>Terriglobales</taxon>
        <taxon>Acidobacteriaceae</taxon>
        <taxon>Candidatus Sulfuritelmatomonas</taxon>
    </lineage>
</organism>
<dbReference type="InterPro" id="IPR050250">
    <property type="entry name" value="Macrolide_Exporter_MacB"/>
</dbReference>
<sequence>MLLHDIRYALRQLRKSPGFTLTAVITLALGLTVNATIFFFINDLFLRPLPAADPARLVMIVQKVPQSQMMFPFSYQDFLDFRRYAEGDVREVPDMAKAFSGVMAFMEMPVHLSRSGEATERTFVHMASGNYFTVLGAQPMMGRLFLPNEGRTVGADAIIVLTYETWRSRFASDPHIVGQMVKLNGLPFTVVGVTPRGFVGAEWGTALSGFVPATMLPQMTPDRGQLISDRGDTAFFIMGRLQPSVSLTQARAAAALVTARLLKDYAGMHPLGAEAVVLRESMSRPSPFIANFTPLVLSALTFMALLVLGITVANVANLLYSRAADREREVAIRGALGATRWRLLRQLLAESTLVALTAGAIGAIAAISLSPILYKLITPGDMAPPSETGTDWRLFVFTFLASLITGILAGLLPALKATRRDVLPLLKNAPTIAGTRNRLRTLLVIGQVAFSCVVLICAGLALRSVQKLSQVNLGFRTDHLFLASVDLRLQRYSYDQGWRFQEQLLDKVRALPGVRDASLADQLPFDTGGGMRAGIWPEGQTPTERQKYLTIVCLSVDHAFLQTMGTRIVQGRDFTNHDDASAPRVVIINRVLAQQLWPNDDPVGKHLVLQRDHMMVVGVVGDMRVWTISDANRPLVFYPLAQHYQGNFTLVARTGMDPMQLTSPVTQIVAQLDADLPVYNVRTMDQQISGSPLAMAPMRFGFVIAGAQGIVALFLATLGLYGLIEYSVKRRIHEIGIRMALGANSGNVLRIVIVQGLRLVLIGLGLGLAAAFAVTRALSSVLYGVQPTDLLTFTGVSLLLGGVAVLASYIPARRAASIDPMQALRAE</sequence>
<evidence type="ECO:0000259" key="9">
    <source>
        <dbReference type="Pfam" id="PF12704"/>
    </source>
</evidence>
<comment type="subcellular location">
    <subcellularLocation>
        <location evidence="1">Cell membrane</location>
        <topology evidence="1">Multi-pass membrane protein</topology>
    </subcellularLocation>
</comment>
<evidence type="ECO:0000259" key="8">
    <source>
        <dbReference type="Pfam" id="PF02687"/>
    </source>
</evidence>
<feature type="transmembrane region" description="Helical" evidence="7">
    <location>
        <begin position="700"/>
        <end position="724"/>
    </location>
</feature>
<feature type="transmembrane region" description="Helical" evidence="7">
    <location>
        <begin position="21"/>
        <end position="41"/>
    </location>
</feature>
<keyword evidence="5 7" id="KW-0472">Membrane</keyword>
<proteinExistence type="inferred from homology"/>
<dbReference type="Proteomes" id="UP000239735">
    <property type="component" value="Unassembled WGS sequence"/>
</dbReference>
<evidence type="ECO:0000256" key="1">
    <source>
        <dbReference type="ARBA" id="ARBA00004651"/>
    </source>
</evidence>
<feature type="transmembrane region" description="Helical" evidence="7">
    <location>
        <begin position="394"/>
        <end position="415"/>
    </location>
</feature>
<feature type="transmembrane region" description="Helical" evidence="7">
    <location>
        <begin position="790"/>
        <end position="812"/>
    </location>
</feature>
<feature type="domain" description="MacB-like periplasmic core" evidence="9">
    <location>
        <begin position="20"/>
        <end position="254"/>
    </location>
</feature>
<comment type="similarity">
    <text evidence="6">Belongs to the ABC-4 integral membrane protein family.</text>
</comment>
<evidence type="ECO:0000313" key="10">
    <source>
        <dbReference type="EMBL" id="SPE23398.1"/>
    </source>
</evidence>
<feature type="domain" description="ABC3 transporter permease C-terminal" evidence="8">
    <location>
        <begin position="302"/>
        <end position="420"/>
    </location>
</feature>
<dbReference type="InterPro" id="IPR025857">
    <property type="entry name" value="MacB_PCD"/>
</dbReference>
<evidence type="ECO:0000256" key="4">
    <source>
        <dbReference type="ARBA" id="ARBA00022989"/>
    </source>
</evidence>
<accession>A0A2N9LJF4</accession>
<keyword evidence="3 7" id="KW-0812">Transmembrane</keyword>
<dbReference type="Pfam" id="PF02687">
    <property type="entry name" value="FtsX"/>
    <property type="match status" value="2"/>
</dbReference>
<dbReference type="EMBL" id="OKRB01000096">
    <property type="protein sequence ID" value="SPE23398.1"/>
    <property type="molecule type" value="Genomic_DNA"/>
</dbReference>
<evidence type="ECO:0000256" key="2">
    <source>
        <dbReference type="ARBA" id="ARBA00022475"/>
    </source>
</evidence>
<evidence type="ECO:0000256" key="5">
    <source>
        <dbReference type="ARBA" id="ARBA00023136"/>
    </source>
</evidence>
<keyword evidence="4 7" id="KW-1133">Transmembrane helix</keyword>
<dbReference type="InterPro" id="IPR003838">
    <property type="entry name" value="ABC3_permease_C"/>
</dbReference>
<dbReference type="OrthoDB" id="9770036at2"/>
<evidence type="ECO:0000256" key="3">
    <source>
        <dbReference type="ARBA" id="ARBA00022692"/>
    </source>
</evidence>
<dbReference type="PANTHER" id="PTHR30572">
    <property type="entry name" value="MEMBRANE COMPONENT OF TRANSPORTER-RELATED"/>
    <property type="match status" value="1"/>
</dbReference>
<keyword evidence="2" id="KW-1003">Cell membrane</keyword>
<dbReference type="GO" id="GO:0022857">
    <property type="term" value="F:transmembrane transporter activity"/>
    <property type="evidence" value="ECO:0007669"/>
    <property type="project" value="TreeGrafter"/>
</dbReference>
<evidence type="ECO:0000256" key="7">
    <source>
        <dbReference type="SAM" id="Phobius"/>
    </source>
</evidence>
<gene>
    <name evidence="10" type="ORF">SBA5_390013</name>
</gene>
<feature type="transmembrane region" description="Helical" evidence="7">
    <location>
        <begin position="295"/>
        <end position="320"/>
    </location>
</feature>
<protein>
    <submittedName>
        <fullName evidence="10">Permease</fullName>
    </submittedName>
</protein>
<feature type="transmembrane region" description="Helical" evidence="7">
    <location>
        <begin position="759"/>
        <end position="778"/>
    </location>
</feature>
<feature type="transmembrane region" description="Helical" evidence="7">
    <location>
        <begin position="352"/>
        <end position="374"/>
    </location>
</feature>
<dbReference type="NCBIfam" id="TIGR03434">
    <property type="entry name" value="ADOP"/>
    <property type="match status" value="1"/>
</dbReference>
<dbReference type="PANTHER" id="PTHR30572:SF4">
    <property type="entry name" value="ABC TRANSPORTER PERMEASE YTRF"/>
    <property type="match status" value="1"/>
</dbReference>
<name>A0A2N9LJF4_9BACT</name>
<dbReference type="GO" id="GO:0005886">
    <property type="term" value="C:plasma membrane"/>
    <property type="evidence" value="ECO:0007669"/>
    <property type="project" value="UniProtKB-SubCell"/>
</dbReference>